<organism evidence="2 3">
    <name type="scientific">Bradyrhizobium japonicum</name>
    <dbReference type="NCBI Taxonomy" id="375"/>
    <lineage>
        <taxon>Bacteria</taxon>
        <taxon>Pseudomonadati</taxon>
        <taxon>Pseudomonadota</taxon>
        <taxon>Alphaproteobacteria</taxon>
        <taxon>Hyphomicrobiales</taxon>
        <taxon>Nitrobacteraceae</taxon>
        <taxon>Bradyrhizobium</taxon>
    </lineage>
</organism>
<feature type="compositionally biased region" description="Basic and acidic residues" evidence="1">
    <location>
        <begin position="127"/>
        <end position="138"/>
    </location>
</feature>
<proteinExistence type="predicted"/>
<dbReference type="Proteomes" id="UP000030377">
    <property type="component" value="Unassembled WGS sequence"/>
</dbReference>
<accession>A0A0A3XKK9</accession>
<dbReference type="EMBL" id="JRPN01000042">
    <property type="protein sequence ID" value="KGT73686.1"/>
    <property type="molecule type" value="Genomic_DNA"/>
</dbReference>
<name>A0A0A3XKK9_BRAJP</name>
<evidence type="ECO:0000313" key="3">
    <source>
        <dbReference type="Proteomes" id="UP000030377"/>
    </source>
</evidence>
<comment type="caution">
    <text evidence="2">The sequence shown here is derived from an EMBL/GenBank/DDBJ whole genome shotgun (WGS) entry which is preliminary data.</text>
</comment>
<sequence length="188" mass="20313">MTTAQQNEPTQQALDAFNLARIRAAQKEAESVNETNNSAKNKLRGVFAITQGQGLHNDAAREALKLVEGGEADIDAFCEKVRKIGVYVGFLGKTLTPRQYELFGMPAAGPAPEDERAENEGRAAGFRMDDEAGSKEQDNPYEVGSQKGQAWIKGFRKGRPERNTLLSMQKTEPVPGATAGDARSGEAS</sequence>
<dbReference type="RefSeq" id="WP_041960488.1">
    <property type="nucleotide sequence ID" value="NZ_JRPN01000042.1"/>
</dbReference>
<gene>
    <name evidence="2" type="ORF">MA20_42820</name>
</gene>
<protein>
    <submittedName>
        <fullName evidence="2">Uncharacterized protein</fullName>
    </submittedName>
</protein>
<dbReference type="AlphaFoldDB" id="A0A0A3XKK9"/>
<evidence type="ECO:0000313" key="2">
    <source>
        <dbReference type="EMBL" id="KGT73686.1"/>
    </source>
</evidence>
<reference evidence="2 3" key="1">
    <citation type="submission" date="2014-09" db="EMBL/GenBank/DDBJ databases">
        <title>Draft genome of Bradyrhizobium japonicum Is-34.</title>
        <authorList>
            <person name="Tsurumaru H."/>
            <person name="Yamakawa T."/>
            <person name="Hashimoto S."/>
            <person name="Okizaki K."/>
            <person name="Kanesaki Y."/>
            <person name="Yoshikawa H."/>
            <person name="Yajima S."/>
        </authorList>
    </citation>
    <scope>NUCLEOTIDE SEQUENCE [LARGE SCALE GENOMIC DNA]</scope>
    <source>
        <strain evidence="2 3">Is-34</strain>
    </source>
</reference>
<feature type="region of interest" description="Disordered" evidence="1">
    <location>
        <begin position="106"/>
        <end position="188"/>
    </location>
</feature>
<evidence type="ECO:0000256" key="1">
    <source>
        <dbReference type="SAM" id="MobiDB-lite"/>
    </source>
</evidence>